<protein>
    <submittedName>
        <fullName evidence="1">Dci protein</fullName>
    </submittedName>
</protein>
<dbReference type="Pfam" id="PF00378">
    <property type="entry name" value="ECH_1"/>
    <property type="match status" value="1"/>
</dbReference>
<keyword evidence="2" id="KW-1185">Reference proteome</keyword>
<dbReference type="Proteomes" id="UP000037460">
    <property type="component" value="Unassembled WGS sequence"/>
</dbReference>
<gene>
    <name evidence="1" type="ORF">Ctob_009037</name>
</gene>
<dbReference type="InterPro" id="IPR029045">
    <property type="entry name" value="ClpP/crotonase-like_dom_sf"/>
</dbReference>
<dbReference type="EMBL" id="JWZX01001685">
    <property type="protein sequence ID" value="KOO32800.1"/>
    <property type="molecule type" value="Genomic_DNA"/>
</dbReference>
<comment type="caution">
    <text evidence="1">The sequence shown here is derived from an EMBL/GenBank/DDBJ whole genome shotgun (WGS) entry which is preliminary data.</text>
</comment>
<dbReference type="Gene3D" id="3.90.226.10">
    <property type="entry name" value="2-enoyl-CoA Hydratase, Chain A, domain 1"/>
    <property type="match status" value="1"/>
</dbReference>
<evidence type="ECO:0000313" key="2">
    <source>
        <dbReference type="Proteomes" id="UP000037460"/>
    </source>
</evidence>
<proteinExistence type="predicted"/>
<dbReference type="OrthoDB" id="1696280at2759"/>
<dbReference type="InterPro" id="IPR001753">
    <property type="entry name" value="Enoyl-CoA_hydra/iso"/>
</dbReference>
<dbReference type="SUPFAM" id="SSF52096">
    <property type="entry name" value="ClpP/crotonase"/>
    <property type="match status" value="1"/>
</dbReference>
<evidence type="ECO:0000313" key="1">
    <source>
        <dbReference type="EMBL" id="KOO32800.1"/>
    </source>
</evidence>
<organism evidence="1 2">
    <name type="scientific">Chrysochromulina tobinii</name>
    <dbReference type="NCBI Taxonomy" id="1460289"/>
    <lineage>
        <taxon>Eukaryota</taxon>
        <taxon>Haptista</taxon>
        <taxon>Haptophyta</taxon>
        <taxon>Prymnesiophyceae</taxon>
        <taxon>Prymnesiales</taxon>
        <taxon>Chrysochromulinaceae</taxon>
        <taxon>Chrysochromulina</taxon>
    </lineage>
</organism>
<dbReference type="AlphaFoldDB" id="A0A0M0K1W1"/>
<sequence length="111" mass="11994">MEYVVGARQTDLLLQTGALLTTEEALAVGLVDEAVAHDQVMSRAAAKTKEFLSVPDTARHASKMLLRAPMAERLLASRQEDNASFSAFCLTPAVQASLGKYMAALKQKKTK</sequence>
<name>A0A0M0K1W1_9EUKA</name>
<dbReference type="Gene3D" id="6.10.250.170">
    <property type="match status" value="1"/>
</dbReference>
<reference evidence="2" key="1">
    <citation type="journal article" date="2015" name="PLoS Genet.">
        <title>Genome Sequence and Transcriptome Analyses of Chrysochromulina tobin: Metabolic Tools for Enhanced Algal Fitness in the Prominent Order Prymnesiales (Haptophyceae).</title>
        <authorList>
            <person name="Hovde B.T."/>
            <person name="Deodato C.R."/>
            <person name="Hunsperger H.M."/>
            <person name="Ryken S.A."/>
            <person name="Yost W."/>
            <person name="Jha R.K."/>
            <person name="Patterson J."/>
            <person name="Monnat R.J. Jr."/>
            <person name="Barlow S.B."/>
            <person name="Starkenburg S.R."/>
            <person name="Cattolico R.A."/>
        </authorList>
    </citation>
    <scope>NUCLEOTIDE SEQUENCE</scope>
    <source>
        <strain evidence="2">CCMP291</strain>
    </source>
</reference>
<accession>A0A0M0K1W1</accession>